<gene>
    <name evidence="2" type="ORF">BV898_01802</name>
</gene>
<evidence type="ECO:0000313" key="3">
    <source>
        <dbReference type="Proteomes" id="UP000192578"/>
    </source>
</evidence>
<dbReference type="AlphaFoldDB" id="A0A1W0XAB8"/>
<feature type="region of interest" description="Disordered" evidence="1">
    <location>
        <begin position="119"/>
        <end position="140"/>
    </location>
</feature>
<dbReference type="EMBL" id="MTYJ01000007">
    <property type="protein sequence ID" value="OQV24262.1"/>
    <property type="molecule type" value="Genomic_DNA"/>
</dbReference>
<organism evidence="2 3">
    <name type="scientific">Hypsibius exemplaris</name>
    <name type="common">Freshwater tardigrade</name>
    <dbReference type="NCBI Taxonomy" id="2072580"/>
    <lineage>
        <taxon>Eukaryota</taxon>
        <taxon>Metazoa</taxon>
        <taxon>Ecdysozoa</taxon>
        <taxon>Tardigrada</taxon>
        <taxon>Eutardigrada</taxon>
        <taxon>Parachela</taxon>
        <taxon>Hypsibioidea</taxon>
        <taxon>Hypsibiidae</taxon>
        <taxon>Hypsibius</taxon>
    </lineage>
</organism>
<protein>
    <submittedName>
        <fullName evidence="2">Uncharacterized protein</fullName>
    </submittedName>
</protein>
<accession>A0A1W0XAB8</accession>
<name>A0A1W0XAB8_HYPEX</name>
<dbReference type="Proteomes" id="UP000192578">
    <property type="component" value="Unassembled WGS sequence"/>
</dbReference>
<reference evidence="3" key="1">
    <citation type="submission" date="2017-01" db="EMBL/GenBank/DDBJ databases">
        <title>Comparative genomics of anhydrobiosis in the tardigrade Hypsibius dujardini.</title>
        <authorList>
            <person name="Yoshida Y."/>
            <person name="Koutsovoulos G."/>
            <person name="Laetsch D."/>
            <person name="Stevens L."/>
            <person name="Kumar S."/>
            <person name="Horikawa D."/>
            <person name="Ishino K."/>
            <person name="Komine S."/>
            <person name="Tomita M."/>
            <person name="Blaxter M."/>
            <person name="Arakawa K."/>
        </authorList>
    </citation>
    <scope>NUCLEOTIDE SEQUENCE [LARGE SCALE GENOMIC DNA]</scope>
    <source>
        <strain evidence="3">Z151</strain>
    </source>
</reference>
<evidence type="ECO:0000256" key="1">
    <source>
        <dbReference type="SAM" id="MobiDB-lite"/>
    </source>
</evidence>
<sequence>MDCWSWRWTVGPGDGRLVLMKVVQSILMTNVHFGCWTVTPVWWRQSTRKVNNQPGFSLHDQSEQWTECPPGRRLPSQSVIPNLDRPPFELTVCHLVRPFIRGTYRQTIDRQTVKPLTVKPSTVKPSTVKPSTVKPSTVSD</sequence>
<comment type="caution">
    <text evidence="2">The sequence shown here is derived from an EMBL/GenBank/DDBJ whole genome shotgun (WGS) entry which is preliminary data.</text>
</comment>
<keyword evidence="3" id="KW-1185">Reference proteome</keyword>
<proteinExistence type="predicted"/>
<evidence type="ECO:0000313" key="2">
    <source>
        <dbReference type="EMBL" id="OQV24262.1"/>
    </source>
</evidence>